<feature type="domain" description="Kazal-like" evidence="2">
    <location>
        <begin position="420"/>
        <end position="473"/>
    </location>
</feature>
<dbReference type="Gene3D" id="3.30.60.30">
    <property type="match status" value="1"/>
</dbReference>
<dbReference type="RefSeq" id="XP_026746272.1">
    <property type="nucleotide sequence ID" value="XM_026890471.1"/>
</dbReference>
<accession>A0A7E5X1B3</accession>
<dbReference type="SMART" id="SM00280">
    <property type="entry name" value="KAZAL"/>
    <property type="match status" value="1"/>
</dbReference>
<evidence type="ECO:0000259" key="2">
    <source>
        <dbReference type="PROSITE" id="PS51465"/>
    </source>
</evidence>
<feature type="compositionally biased region" description="Basic and acidic residues" evidence="1">
    <location>
        <begin position="1"/>
        <end position="22"/>
    </location>
</feature>
<feature type="compositionally biased region" description="Low complexity" evidence="1">
    <location>
        <begin position="75"/>
        <end position="107"/>
    </location>
</feature>
<gene>
    <name evidence="4 5" type="primary">LOC113507610</name>
</gene>
<evidence type="ECO:0000313" key="4">
    <source>
        <dbReference type="RefSeq" id="XP_026746271.1"/>
    </source>
</evidence>
<feature type="compositionally biased region" description="Basic and acidic residues" evidence="1">
    <location>
        <begin position="181"/>
        <end position="222"/>
    </location>
</feature>
<dbReference type="GeneID" id="113507610"/>
<dbReference type="OrthoDB" id="7484329at2759"/>
<dbReference type="Pfam" id="PF00050">
    <property type="entry name" value="Kazal_1"/>
    <property type="match status" value="1"/>
</dbReference>
<dbReference type="PROSITE" id="PS00282">
    <property type="entry name" value="KAZAL_1"/>
    <property type="match status" value="1"/>
</dbReference>
<feature type="compositionally biased region" description="Low complexity" evidence="1">
    <location>
        <begin position="374"/>
        <end position="386"/>
    </location>
</feature>
<keyword evidence="3" id="KW-1185">Reference proteome</keyword>
<reference evidence="4 5" key="1">
    <citation type="submission" date="2025-04" db="UniProtKB">
        <authorList>
            <consortium name="RefSeq"/>
        </authorList>
    </citation>
    <scope>IDENTIFICATION</scope>
</reference>
<dbReference type="PROSITE" id="PS51465">
    <property type="entry name" value="KAZAL_2"/>
    <property type="match status" value="1"/>
</dbReference>
<feature type="region of interest" description="Disordered" evidence="1">
    <location>
        <begin position="362"/>
        <end position="389"/>
    </location>
</feature>
<evidence type="ECO:0000313" key="3">
    <source>
        <dbReference type="Proteomes" id="UP000322000"/>
    </source>
</evidence>
<feature type="region of interest" description="Disordered" evidence="1">
    <location>
        <begin position="179"/>
        <end position="222"/>
    </location>
</feature>
<feature type="compositionally biased region" description="Polar residues" evidence="1">
    <location>
        <begin position="58"/>
        <end position="74"/>
    </location>
</feature>
<organism evidence="3 5">
    <name type="scientific">Trichoplusia ni</name>
    <name type="common">Cabbage looper</name>
    <dbReference type="NCBI Taxonomy" id="7111"/>
    <lineage>
        <taxon>Eukaryota</taxon>
        <taxon>Metazoa</taxon>
        <taxon>Ecdysozoa</taxon>
        <taxon>Arthropoda</taxon>
        <taxon>Hexapoda</taxon>
        <taxon>Insecta</taxon>
        <taxon>Pterygota</taxon>
        <taxon>Neoptera</taxon>
        <taxon>Endopterygota</taxon>
        <taxon>Lepidoptera</taxon>
        <taxon>Glossata</taxon>
        <taxon>Ditrysia</taxon>
        <taxon>Noctuoidea</taxon>
        <taxon>Noctuidae</taxon>
        <taxon>Plusiinae</taxon>
        <taxon>Trichoplusia</taxon>
    </lineage>
</organism>
<feature type="compositionally biased region" description="Basic and acidic residues" evidence="1">
    <location>
        <begin position="121"/>
        <end position="141"/>
    </location>
</feature>
<dbReference type="CDD" id="cd00104">
    <property type="entry name" value="KAZAL_FS"/>
    <property type="match status" value="1"/>
</dbReference>
<dbReference type="AlphaFoldDB" id="A0A7E5X1B3"/>
<dbReference type="RefSeq" id="XP_026746271.1">
    <property type="nucleotide sequence ID" value="XM_026890470.1"/>
</dbReference>
<sequence length="475" mass="53418">MSQSQDEARAARIQKYKEERRKQLTARTATLFSANVTERRPKKSSERTPPDDIAAHLKSSSELNLNTASTSVPIRTTRTSRLRAAAASQSDTSPSPRKSHRSSSVQSLLEDAKTKSPKNSKLLDRDKVRANRRQSNEKENLKSASAMRFDKEIGAIKTKSKHSINKNILEKDKNNFIMTSPKEKNVDEKRSSKLDESRNRNSIIEEKKTNSEKNENKPEKPLRVKSEEFFNDIVNEKDMSNSIDKFDDLFNNLVVDDGEIVNGIEIKIDDVTTNENGLKYSHNRCIPAADKAIDVNGYVEDSVETNVREDVGGLLGAVCVRKVERFSELLSNLCSPCEADILFEDILVENGIDGDTGLRTNGPECTPPCRRAQPSPRTTSTPKRTPAQPAVTHDATVAIILSVALNYTTGLNKTYDNLPVLKDQGCDSCERVYFPVCASDNKTYTNECRFRCINNKRKKEERYEMIRYGRCILGT</sequence>
<evidence type="ECO:0000313" key="5">
    <source>
        <dbReference type="RefSeq" id="XP_026746272.1"/>
    </source>
</evidence>
<name>A0A7E5X1B3_TRINI</name>
<feature type="compositionally biased region" description="Polar residues" evidence="1">
    <location>
        <begin position="25"/>
        <end position="36"/>
    </location>
</feature>
<feature type="compositionally biased region" description="Basic and acidic residues" evidence="1">
    <location>
        <begin position="37"/>
        <end position="55"/>
    </location>
</feature>
<feature type="region of interest" description="Disordered" evidence="1">
    <location>
        <begin position="1"/>
        <end position="145"/>
    </location>
</feature>
<dbReference type="KEGG" id="tnl:113507610"/>
<proteinExistence type="predicted"/>
<protein>
    <submittedName>
        <fullName evidence="4 5">Uncharacterized protein LOC113507610 isoform X1</fullName>
    </submittedName>
</protein>
<dbReference type="InterPro" id="IPR002350">
    <property type="entry name" value="Kazal_dom"/>
</dbReference>
<dbReference type="Proteomes" id="UP000322000">
    <property type="component" value="Unplaced"/>
</dbReference>
<dbReference type="InterPro" id="IPR036058">
    <property type="entry name" value="Kazal_dom_sf"/>
</dbReference>
<dbReference type="SUPFAM" id="SSF100895">
    <property type="entry name" value="Kazal-type serine protease inhibitors"/>
    <property type="match status" value="1"/>
</dbReference>
<evidence type="ECO:0000256" key="1">
    <source>
        <dbReference type="SAM" id="MobiDB-lite"/>
    </source>
</evidence>